<dbReference type="InterPro" id="IPR029058">
    <property type="entry name" value="AB_hydrolase_fold"/>
</dbReference>
<dbReference type="Proteomes" id="UP001168823">
    <property type="component" value="Unassembled WGS sequence"/>
</dbReference>
<dbReference type="Pfam" id="PF07859">
    <property type="entry name" value="Abhydrolase_3"/>
    <property type="match status" value="1"/>
</dbReference>
<keyword evidence="4" id="KW-1185">Reference proteome</keyword>
<proteinExistence type="predicted"/>
<dbReference type="PANTHER" id="PTHR48081">
    <property type="entry name" value="AB HYDROLASE SUPERFAMILY PROTEIN C4A8.06C"/>
    <property type="match status" value="1"/>
</dbReference>
<evidence type="ECO:0000259" key="2">
    <source>
        <dbReference type="Pfam" id="PF07859"/>
    </source>
</evidence>
<protein>
    <submittedName>
        <fullName evidence="3">Alpha/beta hydrolase</fullName>
    </submittedName>
</protein>
<feature type="domain" description="Alpha/beta hydrolase fold-3" evidence="2">
    <location>
        <begin position="75"/>
        <end position="282"/>
    </location>
</feature>
<dbReference type="InterPro" id="IPR050300">
    <property type="entry name" value="GDXG_lipolytic_enzyme"/>
</dbReference>
<dbReference type="PANTHER" id="PTHR48081:SF8">
    <property type="entry name" value="ALPHA_BETA HYDROLASE FOLD-3 DOMAIN-CONTAINING PROTEIN-RELATED"/>
    <property type="match status" value="1"/>
</dbReference>
<gene>
    <name evidence="3" type="ORF">Q2100_07400</name>
</gene>
<sequence>MTANPHRLSLDRTVARFLESVEGRITTTNRDVRLAGRFAGLGVDEQVSIVDAGEFGSIRTCIVRPAGSTAALPTVVYLHGGGWTAEGLYSHERLIAGLALGSGVAVVVPEYCVVMPACHPAAVEQAYATARWVASDGPRWRLDPSRIAVVGDSSGGNAAIGAVLLSLRRREFRISQLVALTPITDTACDAGSCLLFAEGYFLRREDLRVRRAQYLPRGQHADPTVAPLRADRSELARFPASLIITAEADVVRDQGEAFAARLREAGAATTAVRYEGTVHGFAVLDALRDTSASRAALAQAVHALRNSLGAGPRTPL</sequence>
<dbReference type="RefSeq" id="WP_302913476.1">
    <property type="nucleotide sequence ID" value="NZ_JAUMSQ010000034.1"/>
</dbReference>
<dbReference type="Gene3D" id="3.40.50.1820">
    <property type="entry name" value="alpha/beta hydrolase"/>
    <property type="match status" value="1"/>
</dbReference>
<dbReference type="EMBL" id="JAUMSQ010000034">
    <property type="protein sequence ID" value="MDO3635560.1"/>
    <property type="molecule type" value="Genomic_DNA"/>
</dbReference>
<keyword evidence="1 3" id="KW-0378">Hydrolase</keyword>
<evidence type="ECO:0000313" key="3">
    <source>
        <dbReference type="EMBL" id="MDO3635560.1"/>
    </source>
</evidence>
<reference evidence="3" key="1">
    <citation type="submission" date="2023-07" db="EMBL/GenBank/DDBJ databases">
        <title>Mycolicibacterium sp. nov., a novel bacterial species.</title>
        <authorList>
            <person name="Cao Y."/>
        </authorList>
    </citation>
    <scope>NUCLEOTIDE SEQUENCE</scope>
    <source>
        <strain evidence="3">KC 300</strain>
    </source>
</reference>
<dbReference type="SUPFAM" id="SSF53474">
    <property type="entry name" value="alpha/beta-Hydrolases"/>
    <property type="match status" value="1"/>
</dbReference>
<comment type="caution">
    <text evidence="3">The sequence shown here is derived from an EMBL/GenBank/DDBJ whole genome shotgun (WGS) entry which is preliminary data.</text>
</comment>
<evidence type="ECO:0000256" key="1">
    <source>
        <dbReference type="ARBA" id="ARBA00022801"/>
    </source>
</evidence>
<organism evidence="3 4">
    <name type="scientific">Mycolicibacterium arseniciresistens</name>
    <dbReference type="NCBI Taxonomy" id="3062257"/>
    <lineage>
        <taxon>Bacteria</taxon>
        <taxon>Bacillati</taxon>
        <taxon>Actinomycetota</taxon>
        <taxon>Actinomycetes</taxon>
        <taxon>Mycobacteriales</taxon>
        <taxon>Mycobacteriaceae</taxon>
        <taxon>Mycolicibacterium</taxon>
    </lineage>
</organism>
<evidence type="ECO:0000313" key="4">
    <source>
        <dbReference type="Proteomes" id="UP001168823"/>
    </source>
</evidence>
<name>A0ABT8UFA1_9MYCO</name>
<dbReference type="InterPro" id="IPR013094">
    <property type="entry name" value="AB_hydrolase_3"/>
</dbReference>
<dbReference type="GO" id="GO:0016787">
    <property type="term" value="F:hydrolase activity"/>
    <property type="evidence" value="ECO:0007669"/>
    <property type="project" value="UniProtKB-KW"/>
</dbReference>
<accession>A0ABT8UFA1</accession>